<reference evidence="1 2" key="1">
    <citation type="submission" date="2015-01" db="EMBL/GenBank/DDBJ databases">
        <title>The Genome Sequence of Fonsecaea multimorphosa CBS 102226.</title>
        <authorList>
            <consortium name="The Broad Institute Genomics Platform"/>
            <person name="Cuomo C."/>
            <person name="de Hoog S."/>
            <person name="Gorbushina A."/>
            <person name="Stielow B."/>
            <person name="Teixiera M."/>
            <person name="Abouelleil A."/>
            <person name="Chapman S.B."/>
            <person name="Priest M."/>
            <person name="Young S.K."/>
            <person name="Wortman J."/>
            <person name="Nusbaum C."/>
            <person name="Birren B."/>
        </authorList>
    </citation>
    <scope>NUCLEOTIDE SEQUENCE [LARGE SCALE GENOMIC DNA]</scope>
    <source>
        <strain evidence="1 2">CBS 102226</strain>
    </source>
</reference>
<evidence type="ECO:0000313" key="1">
    <source>
        <dbReference type="EMBL" id="KIX95202.1"/>
    </source>
</evidence>
<name>A0A0D2JPB4_9EURO</name>
<dbReference type="EMBL" id="KN848083">
    <property type="protein sequence ID" value="KIX95202.1"/>
    <property type="molecule type" value="Genomic_DNA"/>
</dbReference>
<dbReference type="VEuPathDB" id="FungiDB:Z520_09118"/>
<gene>
    <name evidence="1" type="ORF">Z520_09118</name>
</gene>
<keyword evidence="2" id="KW-1185">Reference proteome</keyword>
<proteinExistence type="predicted"/>
<protein>
    <submittedName>
        <fullName evidence="1">Uncharacterized protein</fullName>
    </submittedName>
</protein>
<dbReference type="GeneID" id="27714864"/>
<dbReference type="OrthoDB" id="2883672at2759"/>
<evidence type="ECO:0000313" key="2">
    <source>
        <dbReference type="Proteomes" id="UP000053411"/>
    </source>
</evidence>
<accession>A0A0D2JPB4</accession>
<organism evidence="1 2">
    <name type="scientific">Fonsecaea multimorphosa CBS 102226</name>
    <dbReference type="NCBI Taxonomy" id="1442371"/>
    <lineage>
        <taxon>Eukaryota</taxon>
        <taxon>Fungi</taxon>
        <taxon>Dikarya</taxon>
        <taxon>Ascomycota</taxon>
        <taxon>Pezizomycotina</taxon>
        <taxon>Eurotiomycetes</taxon>
        <taxon>Chaetothyriomycetidae</taxon>
        <taxon>Chaetothyriales</taxon>
        <taxon>Herpotrichiellaceae</taxon>
        <taxon>Fonsecaea</taxon>
    </lineage>
</organism>
<dbReference type="RefSeq" id="XP_016629325.1">
    <property type="nucleotide sequence ID" value="XM_016779614.1"/>
</dbReference>
<dbReference type="Proteomes" id="UP000053411">
    <property type="component" value="Unassembled WGS sequence"/>
</dbReference>
<sequence>MSFSRQYAEGMRIFGDGHALYKPEISESLQPGDVGYFDSTARWNPLASLSDPASLTLLNLQSPTEPLERAPSLKIAGWGPRTTESVKRNVLDGGVELTNAGLPVEASVKVEYLSDSGFGAILLTSSPITREGYYFDSPFRTWIKANSKALLEGPRGTDIAKYGIVVVTQTFSTKKAGITAWGRSGHGAYVGFSSGTLGVGSLQANCGWFTGNSASGWSVYGGEALEEEQVVFIAGLRYHKSRNPFANQLHESSEFTSGPFAHRSAESHEGDIILETIDDNQVLFEIQLIGQPLDRPDESDDENDDAD</sequence>
<dbReference type="AlphaFoldDB" id="A0A0D2JPB4"/>